<keyword evidence="6" id="KW-0460">Magnesium</keyword>
<evidence type="ECO:0000256" key="4">
    <source>
        <dbReference type="ARBA" id="ARBA00022759"/>
    </source>
</evidence>
<keyword evidence="2 6" id="KW-0698">rRNA processing</keyword>
<gene>
    <name evidence="6" type="primary">mrnC</name>
    <name evidence="8" type="ORF">PMG25_03985</name>
</gene>
<evidence type="ECO:0000256" key="5">
    <source>
        <dbReference type="ARBA" id="ARBA00022801"/>
    </source>
</evidence>
<dbReference type="Gene3D" id="1.10.1520.10">
    <property type="entry name" value="Ribonuclease III domain"/>
    <property type="match status" value="1"/>
</dbReference>
<proteinExistence type="inferred from homology"/>
<keyword evidence="6" id="KW-0963">Cytoplasm</keyword>
<dbReference type="EC" id="3.1.26.-" evidence="6"/>
<evidence type="ECO:0000313" key="8">
    <source>
        <dbReference type="EMBL" id="MDJ1173245.1"/>
    </source>
</evidence>
<comment type="function">
    <text evidence="6">Involved in correct processing of both the 5' and 3' ends of 23S rRNA precursor. Processes 30S rRNA precursor transcript even in absence of ribonuclease 3 (Rnc); Rnc processes 30S rRNA into smaller rRNA precursors.</text>
</comment>
<comment type="subcellular location">
    <subcellularLocation>
        <location evidence="6">Cytoplasm</location>
    </subcellularLocation>
</comment>
<keyword evidence="4 6" id="KW-0255">Endonuclease</keyword>
<comment type="cofactor">
    <cofactor evidence="6">
        <name>Mg(2+)</name>
        <dbReference type="ChEBI" id="CHEBI:18420"/>
    </cofactor>
</comment>
<comment type="similarity">
    <text evidence="6">Belongs to the MrnC RNase family.</text>
</comment>
<evidence type="ECO:0000256" key="3">
    <source>
        <dbReference type="ARBA" id="ARBA00022722"/>
    </source>
</evidence>
<dbReference type="HAMAP" id="MF_01468">
    <property type="entry name" value="RNase_Mini_III"/>
    <property type="match status" value="1"/>
</dbReference>
<evidence type="ECO:0000256" key="1">
    <source>
        <dbReference type="ARBA" id="ARBA00022517"/>
    </source>
</evidence>
<dbReference type="PIRSF" id="PIRSF005520">
    <property type="entry name" value="UCP005520"/>
    <property type="match status" value="1"/>
</dbReference>
<protein>
    <recommendedName>
        <fullName evidence="6">Mini-ribonuclease 3</fullName>
        <shortName evidence="6">Mini-3</shortName>
        <shortName evidence="6">Mini-RNase 3</shortName>
        <ecNumber evidence="6">3.1.26.-</ecNumber>
    </recommendedName>
    <alternativeName>
        <fullName evidence="6">Mini-RNase III</fullName>
        <shortName evidence="6">Mini-III</shortName>
    </alternativeName>
</protein>
<dbReference type="PANTHER" id="PTHR34276">
    <property type="entry name" value="MINI-RIBONUCLEASE 3"/>
    <property type="match status" value="1"/>
</dbReference>
<comment type="caution">
    <text evidence="8">The sequence shown here is derived from an EMBL/GenBank/DDBJ whole genome shotgun (WGS) entry which is preliminary data.</text>
</comment>
<dbReference type="EMBL" id="JAQOSO010000015">
    <property type="protein sequence ID" value="MDJ1173245.1"/>
    <property type="molecule type" value="Genomic_DNA"/>
</dbReference>
<sequence length="138" mass="15916">MLGESVVLDPRSLVPDPIDLQRLSPAALAYVGDAVYELYMRTYYLMPPKRSQLYHQAVVQQVRAEQQAQHLQTLIPHLNSQELEMVRRGRNSVHRPPRRLDPQIYQQATSLETLIGYLYLSDPSRLHQLLGSLNLDQQ</sequence>
<dbReference type="SUPFAM" id="SSF69065">
    <property type="entry name" value="RNase III domain-like"/>
    <property type="match status" value="1"/>
</dbReference>
<keyword evidence="5 6" id="KW-0378">Hydrolase</keyword>
<dbReference type="InterPro" id="IPR036389">
    <property type="entry name" value="RNase_III_sf"/>
</dbReference>
<keyword evidence="3 6" id="KW-0540">Nuclease</keyword>
<evidence type="ECO:0000259" key="7">
    <source>
        <dbReference type="Pfam" id="PF00636"/>
    </source>
</evidence>
<accession>A0ABT7B277</accession>
<dbReference type="PANTHER" id="PTHR34276:SF1">
    <property type="entry name" value="MINI-RIBONUCLEASE 3"/>
    <property type="match status" value="1"/>
</dbReference>
<feature type="active site" evidence="6">
    <location>
        <position position="33"/>
    </location>
</feature>
<evidence type="ECO:0000256" key="6">
    <source>
        <dbReference type="HAMAP-Rule" id="MF_01468"/>
    </source>
</evidence>
<dbReference type="Pfam" id="PF00636">
    <property type="entry name" value="Ribonuclease_3"/>
    <property type="match status" value="1"/>
</dbReference>
<dbReference type="Proteomes" id="UP001235849">
    <property type="component" value="Unassembled WGS sequence"/>
</dbReference>
<dbReference type="RefSeq" id="WP_347178739.1">
    <property type="nucleotide sequence ID" value="NZ_JAQOSO010000015.1"/>
</dbReference>
<keyword evidence="1 6" id="KW-0690">Ribosome biogenesis</keyword>
<dbReference type="InterPro" id="IPR008226">
    <property type="entry name" value="Mini3_fam"/>
</dbReference>
<reference evidence="8 9" key="1">
    <citation type="submission" date="2023-01" db="EMBL/GenBank/DDBJ databases">
        <title>Novel diversity within Roseofilum (Cyanobacteria; Desertifilaceae) from marine benthic mats with descriptions of four novel species.</title>
        <authorList>
            <person name="Wang Y."/>
            <person name="Berthold D.E."/>
            <person name="Hu J."/>
            <person name="Lefler F.W."/>
            <person name="Laughinghouse H.D. IV."/>
        </authorList>
    </citation>
    <scope>NUCLEOTIDE SEQUENCE [LARGE SCALE GENOMIC DNA]</scope>
    <source>
        <strain evidence="8 9">BLCC-M114</strain>
    </source>
</reference>
<organism evidence="8 9">
    <name type="scientific">Roseofilum capinflatum BLCC-M114</name>
    <dbReference type="NCBI Taxonomy" id="3022440"/>
    <lineage>
        <taxon>Bacteria</taxon>
        <taxon>Bacillati</taxon>
        <taxon>Cyanobacteriota</taxon>
        <taxon>Cyanophyceae</taxon>
        <taxon>Desertifilales</taxon>
        <taxon>Desertifilaceae</taxon>
        <taxon>Roseofilum</taxon>
        <taxon>Roseofilum capinflatum</taxon>
    </lineage>
</organism>
<feature type="domain" description="RNase III" evidence="7">
    <location>
        <begin position="27"/>
        <end position="122"/>
    </location>
</feature>
<evidence type="ECO:0000256" key="2">
    <source>
        <dbReference type="ARBA" id="ARBA00022552"/>
    </source>
</evidence>
<keyword evidence="9" id="KW-1185">Reference proteome</keyword>
<comment type="subunit">
    <text evidence="6">Homodimer.</text>
</comment>
<keyword evidence="6" id="KW-0699">rRNA-binding</keyword>
<keyword evidence="6" id="KW-0694">RNA-binding</keyword>
<dbReference type="InterPro" id="IPR000999">
    <property type="entry name" value="RNase_III_dom"/>
</dbReference>
<name>A0ABT7B277_9CYAN</name>
<evidence type="ECO:0000313" key="9">
    <source>
        <dbReference type="Proteomes" id="UP001235849"/>
    </source>
</evidence>